<dbReference type="Pfam" id="PF03795">
    <property type="entry name" value="YCII"/>
    <property type="match status" value="1"/>
</dbReference>
<evidence type="ECO:0000313" key="5">
    <source>
        <dbReference type="Proteomes" id="UP000036834"/>
    </source>
</evidence>
<name>A0A0K9YKI3_9BACL</name>
<evidence type="ECO:0000313" key="3">
    <source>
        <dbReference type="EMBL" id="GED71683.1"/>
    </source>
</evidence>
<dbReference type="InterPro" id="IPR011008">
    <property type="entry name" value="Dimeric_a/b-barrel"/>
</dbReference>
<comment type="caution">
    <text evidence="4">The sequence shown here is derived from an EMBL/GenBank/DDBJ whole genome shotgun (WGS) entry which is preliminary data.</text>
</comment>
<evidence type="ECO:0000259" key="2">
    <source>
        <dbReference type="Pfam" id="PF03795"/>
    </source>
</evidence>
<dbReference type="AlphaFoldDB" id="A0A0K9YKI3"/>
<evidence type="ECO:0000313" key="4">
    <source>
        <dbReference type="EMBL" id="KNB69191.1"/>
    </source>
</evidence>
<dbReference type="Proteomes" id="UP000036834">
    <property type="component" value="Unassembled WGS sequence"/>
</dbReference>
<dbReference type="PANTHER" id="PTHR35174">
    <property type="entry name" value="BLL7171 PROTEIN-RELATED"/>
    <property type="match status" value="1"/>
</dbReference>
<reference evidence="4" key="2">
    <citation type="submission" date="2015-07" db="EMBL/GenBank/DDBJ databases">
        <title>MeaNS - Measles Nucleotide Surveillance Program.</title>
        <authorList>
            <person name="Tran T."/>
            <person name="Druce J."/>
        </authorList>
    </citation>
    <scope>NUCLEOTIDE SEQUENCE</scope>
    <source>
        <strain evidence="4">DSM 9887</strain>
    </source>
</reference>
<dbReference type="Proteomes" id="UP000319578">
    <property type="component" value="Unassembled WGS sequence"/>
</dbReference>
<dbReference type="PANTHER" id="PTHR35174:SF4">
    <property type="entry name" value="BLL7163 PROTEIN"/>
    <property type="match status" value="1"/>
</dbReference>
<reference evidence="3 6" key="3">
    <citation type="submission" date="2019-06" db="EMBL/GenBank/DDBJ databases">
        <title>Whole genome shotgun sequence of Brevibacillus reuszeri NBRC 15719.</title>
        <authorList>
            <person name="Hosoyama A."/>
            <person name="Uohara A."/>
            <person name="Ohji S."/>
            <person name="Ichikawa N."/>
        </authorList>
    </citation>
    <scope>NUCLEOTIDE SEQUENCE [LARGE SCALE GENOMIC DNA]</scope>
    <source>
        <strain evidence="3 6">NBRC 15719</strain>
    </source>
</reference>
<dbReference type="OrthoDB" id="9795306at2"/>
<dbReference type="SUPFAM" id="SSF54909">
    <property type="entry name" value="Dimeric alpha+beta barrel"/>
    <property type="match status" value="1"/>
</dbReference>
<organism evidence="4 5">
    <name type="scientific">Brevibacillus reuszeri</name>
    <dbReference type="NCBI Taxonomy" id="54915"/>
    <lineage>
        <taxon>Bacteria</taxon>
        <taxon>Bacillati</taxon>
        <taxon>Bacillota</taxon>
        <taxon>Bacilli</taxon>
        <taxon>Bacillales</taxon>
        <taxon>Paenibacillaceae</taxon>
        <taxon>Brevibacillus</taxon>
    </lineage>
</organism>
<dbReference type="InterPro" id="IPR005545">
    <property type="entry name" value="YCII"/>
</dbReference>
<gene>
    <name evidence="4" type="ORF">ADS79_25035</name>
    <name evidence="3" type="ORF">BRE01_53850</name>
</gene>
<keyword evidence="6" id="KW-1185">Reference proteome</keyword>
<evidence type="ECO:0000313" key="6">
    <source>
        <dbReference type="Proteomes" id="UP000319578"/>
    </source>
</evidence>
<dbReference type="PATRIC" id="fig|54915.3.peg.4157"/>
<dbReference type="EMBL" id="LGIQ01000011">
    <property type="protein sequence ID" value="KNB69191.1"/>
    <property type="molecule type" value="Genomic_DNA"/>
</dbReference>
<sequence length="144" mass="16002">MRFMMIVKATKDSEAGLPPKPELFEAMMRYNQELAKAGVLVAADGLHPSTGAIRISYPEPSGKPTILDGPFSEAKEIIAGYTLIEVRSREEAIEWALRMPDPHGFGEGQIELRQVYEGSELTDNPELIADHSEMMAQLQKRTKS</sequence>
<proteinExistence type="inferred from homology"/>
<dbReference type="EMBL" id="BJON01000022">
    <property type="protein sequence ID" value="GED71683.1"/>
    <property type="molecule type" value="Genomic_DNA"/>
</dbReference>
<evidence type="ECO:0000256" key="1">
    <source>
        <dbReference type="ARBA" id="ARBA00007689"/>
    </source>
</evidence>
<dbReference type="RefSeq" id="WP_049741186.1">
    <property type="nucleotide sequence ID" value="NZ_BJON01000022.1"/>
</dbReference>
<protein>
    <recommendedName>
        <fullName evidence="2">YCII-related domain-containing protein</fullName>
    </recommendedName>
</protein>
<dbReference type="Gene3D" id="3.30.70.1060">
    <property type="entry name" value="Dimeric alpha+beta barrel"/>
    <property type="match status" value="1"/>
</dbReference>
<feature type="domain" description="YCII-related" evidence="2">
    <location>
        <begin position="1"/>
        <end position="116"/>
    </location>
</feature>
<comment type="similarity">
    <text evidence="1">Belongs to the YciI family.</text>
</comment>
<reference evidence="5" key="1">
    <citation type="submission" date="2015-07" db="EMBL/GenBank/DDBJ databases">
        <title>Genome sequencing project for genomic taxonomy and phylogenomics of Bacillus-like bacteria.</title>
        <authorList>
            <person name="Liu B."/>
            <person name="Wang J."/>
            <person name="Zhu Y."/>
            <person name="Liu G."/>
            <person name="Chen Q."/>
            <person name="Chen Z."/>
            <person name="Lan J."/>
            <person name="Che J."/>
            <person name="Ge C."/>
            <person name="Shi H."/>
            <person name="Pan Z."/>
            <person name="Liu X."/>
        </authorList>
    </citation>
    <scope>NUCLEOTIDE SEQUENCE [LARGE SCALE GENOMIC DNA]</scope>
    <source>
        <strain evidence="5">DSM 9887</strain>
    </source>
</reference>
<dbReference type="STRING" id="54915.ADS79_25035"/>
<accession>A0A0K9YKI3</accession>